<organism evidence="1 2">
    <name type="scientific">Dunaliella salina</name>
    <name type="common">Green alga</name>
    <name type="synonym">Protococcus salinus</name>
    <dbReference type="NCBI Taxonomy" id="3046"/>
    <lineage>
        <taxon>Eukaryota</taxon>
        <taxon>Viridiplantae</taxon>
        <taxon>Chlorophyta</taxon>
        <taxon>core chlorophytes</taxon>
        <taxon>Chlorophyceae</taxon>
        <taxon>CS clade</taxon>
        <taxon>Chlamydomonadales</taxon>
        <taxon>Dunaliellaceae</taxon>
        <taxon>Dunaliella</taxon>
    </lineage>
</organism>
<accession>A0ABQ7GC44</accession>
<dbReference type="SUPFAM" id="SSF81383">
    <property type="entry name" value="F-box domain"/>
    <property type="match status" value="1"/>
</dbReference>
<dbReference type="EMBL" id="MU069892">
    <property type="protein sequence ID" value="KAF5832175.1"/>
    <property type="molecule type" value="Genomic_DNA"/>
</dbReference>
<reference evidence="1" key="1">
    <citation type="submission" date="2017-08" db="EMBL/GenBank/DDBJ databases">
        <authorList>
            <person name="Polle J.E."/>
            <person name="Barry K."/>
            <person name="Cushman J."/>
            <person name="Schmutz J."/>
            <person name="Tran D."/>
            <person name="Hathwaick L.T."/>
            <person name="Yim W.C."/>
            <person name="Jenkins J."/>
            <person name="Mckie-Krisberg Z.M."/>
            <person name="Prochnik S."/>
            <person name="Lindquist E."/>
            <person name="Dockter R.B."/>
            <person name="Adam C."/>
            <person name="Molina H."/>
            <person name="Bunkerborg J."/>
            <person name="Jin E."/>
            <person name="Buchheim M."/>
            <person name="Magnuson J."/>
        </authorList>
    </citation>
    <scope>NUCLEOTIDE SEQUENCE</scope>
    <source>
        <strain evidence="1">CCAP 19/18</strain>
    </source>
</reference>
<proteinExistence type="predicted"/>
<comment type="caution">
    <text evidence="1">The sequence shown here is derived from an EMBL/GenBank/DDBJ whole genome shotgun (WGS) entry which is preliminary data.</text>
</comment>
<evidence type="ECO:0000313" key="1">
    <source>
        <dbReference type="EMBL" id="KAF5832175.1"/>
    </source>
</evidence>
<protein>
    <recommendedName>
        <fullName evidence="3">F-box domain-containing protein</fullName>
    </recommendedName>
</protein>
<keyword evidence="2" id="KW-1185">Reference proteome</keyword>
<sequence length="397" mass="42785">MSETTQSETGWHSLDAHCKAHVLSLLNPKDLCTVAAVSREDLLDASEPLIWQRKLKELFGLSVRGINPATYKALFVGLAQRKIGTSESSCKPGVTYPVRFKALYTDGGVDENLYQQYWCDLAFECNAWGAYCSKVSPNINVLSVIQTPSATEQATLQHRAFLADRCRFAAGRMLARVPLPPMNAPPTRRQVRYYAKAGATLLRWSTSALERLYCALFTSRRSLEPVGRSMVLGLTQATAPGASTPGAEAVEALLSEKYDEILRLRLGSEGAEAVKNSNPAEVLQALSAAYSAAAQAPDTGAAAEQTVEDEKFMAGGSGGGQTGGIDPRNLCEDPHGLKVFDRKLVQKLGKPADLASYTAVMDMIALSRSGNDLFTCPIRTGRAHLCNSASPAHSTQI</sequence>
<dbReference type="Gene3D" id="1.20.1280.50">
    <property type="match status" value="1"/>
</dbReference>
<dbReference type="InterPro" id="IPR036047">
    <property type="entry name" value="F-box-like_dom_sf"/>
</dbReference>
<name>A0ABQ7GC44_DUNSA</name>
<evidence type="ECO:0008006" key="3">
    <source>
        <dbReference type="Google" id="ProtNLM"/>
    </source>
</evidence>
<dbReference type="Proteomes" id="UP000815325">
    <property type="component" value="Unassembled WGS sequence"/>
</dbReference>
<gene>
    <name evidence="1" type="ORF">DUNSADRAFT_12014</name>
</gene>
<evidence type="ECO:0000313" key="2">
    <source>
        <dbReference type="Proteomes" id="UP000815325"/>
    </source>
</evidence>